<proteinExistence type="inferred from homology"/>
<dbReference type="InterPro" id="IPR050162">
    <property type="entry name" value="MsrA_MetSO_reductase"/>
</dbReference>
<keyword evidence="1 4" id="KW-0560">Oxidoreductase</keyword>
<dbReference type="EC" id="1.8.4.11" evidence="4"/>
<name>A0A6N8U6I4_9FIRM</name>
<dbReference type="InterPro" id="IPR002569">
    <property type="entry name" value="Met_Sox_Rdtase_MsrA_dom"/>
</dbReference>
<comment type="similarity">
    <text evidence="4">Belongs to the MsrA Met sulfoxide reductase family.</text>
</comment>
<accession>A0A6N8U6I4</accession>
<comment type="catalytic activity">
    <reaction evidence="3 4">
        <text>[thioredoxin]-disulfide + L-methionine + H2O = L-methionine (S)-S-oxide + [thioredoxin]-dithiol</text>
        <dbReference type="Rhea" id="RHEA:19993"/>
        <dbReference type="Rhea" id="RHEA-COMP:10698"/>
        <dbReference type="Rhea" id="RHEA-COMP:10700"/>
        <dbReference type="ChEBI" id="CHEBI:15377"/>
        <dbReference type="ChEBI" id="CHEBI:29950"/>
        <dbReference type="ChEBI" id="CHEBI:50058"/>
        <dbReference type="ChEBI" id="CHEBI:57844"/>
        <dbReference type="ChEBI" id="CHEBI:58772"/>
        <dbReference type="EC" id="1.8.4.11"/>
    </reaction>
</comment>
<dbReference type="Gene3D" id="3.30.1060.10">
    <property type="entry name" value="Peptide methionine sulphoxide reductase MsrA"/>
    <property type="match status" value="1"/>
</dbReference>
<dbReference type="RefSeq" id="WP_160624556.1">
    <property type="nucleotide sequence ID" value="NZ_WUUQ01000001.1"/>
</dbReference>
<comment type="catalytic activity">
    <reaction evidence="2 4">
        <text>L-methionyl-[protein] + [thioredoxin]-disulfide + H2O = L-methionyl-(S)-S-oxide-[protein] + [thioredoxin]-dithiol</text>
        <dbReference type="Rhea" id="RHEA:14217"/>
        <dbReference type="Rhea" id="RHEA-COMP:10698"/>
        <dbReference type="Rhea" id="RHEA-COMP:10700"/>
        <dbReference type="Rhea" id="RHEA-COMP:12313"/>
        <dbReference type="Rhea" id="RHEA-COMP:12315"/>
        <dbReference type="ChEBI" id="CHEBI:15377"/>
        <dbReference type="ChEBI" id="CHEBI:16044"/>
        <dbReference type="ChEBI" id="CHEBI:29950"/>
        <dbReference type="ChEBI" id="CHEBI:44120"/>
        <dbReference type="ChEBI" id="CHEBI:50058"/>
        <dbReference type="EC" id="1.8.4.11"/>
    </reaction>
</comment>
<evidence type="ECO:0000313" key="6">
    <source>
        <dbReference type="EMBL" id="MXQ73135.1"/>
    </source>
</evidence>
<dbReference type="EMBL" id="WUUQ01000001">
    <property type="protein sequence ID" value="MXQ73135.1"/>
    <property type="molecule type" value="Genomic_DNA"/>
</dbReference>
<evidence type="ECO:0000256" key="1">
    <source>
        <dbReference type="ARBA" id="ARBA00023002"/>
    </source>
</evidence>
<evidence type="ECO:0000259" key="5">
    <source>
        <dbReference type="Pfam" id="PF01625"/>
    </source>
</evidence>
<dbReference type="Proteomes" id="UP000434036">
    <property type="component" value="Unassembled WGS sequence"/>
</dbReference>
<keyword evidence="7" id="KW-1185">Reference proteome</keyword>
<comment type="function">
    <text evidence="4">Has an important function as a repair enzyme for proteins that have been inactivated by oxidation. Catalyzes the reversible oxidation-reduction of methionine sulfoxide in proteins to methionine.</text>
</comment>
<dbReference type="HAMAP" id="MF_01401">
    <property type="entry name" value="MsrA"/>
    <property type="match status" value="1"/>
</dbReference>
<evidence type="ECO:0000256" key="2">
    <source>
        <dbReference type="ARBA" id="ARBA00047806"/>
    </source>
</evidence>
<dbReference type="GO" id="GO:0005737">
    <property type="term" value="C:cytoplasm"/>
    <property type="evidence" value="ECO:0007669"/>
    <property type="project" value="TreeGrafter"/>
</dbReference>
<feature type="domain" description="Peptide methionine sulphoxide reductase MsrA" evidence="5">
    <location>
        <begin position="6"/>
        <end position="156"/>
    </location>
</feature>
<dbReference type="PANTHER" id="PTHR42799">
    <property type="entry name" value="MITOCHONDRIAL PEPTIDE METHIONINE SULFOXIDE REDUCTASE"/>
    <property type="match status" value="1"/>
</dbReference>
<evidence type="ECO:0000313" key="7">
    <source>
        <dbReference type="Proteomes" id="UP000434036"/>
    </source>
</evidence>
<sequence length="160" mass="18555">MQKHVIYLAGGCFWGVEEYFSRLHGVTDTEVGYANADQKGELTYELVCQGTTNACEAVKVTFDDESISLRKVLDAYFNVVDPTLHNRQGNDRGVQYRTGIYYVHDEDLTKIQARIALEQRRYQARIVTEVMPLMNFQLAETYHQDYLKKNPNGYCHIRFD</sequence>
<dbReference type="Pfam" id="PF01625">
    <property type="entry name" value="PMSR"/>
    <property type="match status" value="1"/>
</dbReference>
<dbReference type="InterPro" id="IPR036509">
    <property type="entry name" value="Met_Sox_Rdtase_MsrA_sf"/>
</dbReference>
<gene>
    <name evidence="4 6" type="primary">msrA</name>
    <name evidence="6" type="ORF">GSF08_04200</name>
</gene>
<dbReference type="PANTHER" id="PTHR42799:SF2">
    <property type="entry name" value="MITOCHONDRIAL PEPTIDE METHIONINE SULFOXIDE REDUCTASE"/>
    <property type="match status" value="1"/>
</dbReference>
<dbReference type="GO" id="GO:0034599">
    <property type="term" value="P:cellular response to oxidative stress"/>
    <property type="evidence" value="ECO:0007669"/>
    <property type="project" value="TreeGrafter"/>
</dbReference>
<dbReference type="SUPFAM" id="SSF55068">
    <property type="entry name" value="Peptide methionine sulfoxide reductase"/>
    <property type="match status" value="1"/>
</dbReference>
<dbReference type="AlphaFoldDB" id="A0A6N8U6I4"/>
<reference evidence="6 7" key="2">
    <citation type="submission" date="2020-01" db="EMBL/GenBank/DDBJ databases">
        <title>Clostridiaceae sp. nov. isolated from the gut of human by culturomics.</title>
        <authorList>
            <person name="Chang Y."/>
        </authorList>
    </citation>
    <scope>NUCLEOTIDE SEQUENCE [LARGE SCALE GENOMIC DNA]</scope>
    <source>
        <strain evidence="6 7">DONG20-135</strain>
    </source>
</reference>
<reference evidence="6 7" key="1">
    <citation type="submission" date="2019-12" db="EMBL/GenBank/DDBJ databases">
        <authorList>
            <person name="Yang R."/>
        </authorList>
    </citation>
    <scope>NUCLEOTIDE SEQUENCE [LARGE SCALE GENOMIC DNA]</scope>
    <source>
        <strain evidence="6 7">DONG20-135</strain>
    </source>
</reference>
<evidence type="ECO:0000256" key="3">
    <source>
        <dbReference type="ARBA" id="ARBA00048782"/>
    </source>
</evidence>
<dbReference type="GO" id="GO:0008113">
    <property type="term" value="F:peptide-methionine (S)-S-oxide reductase activity"/>
    <property type="evidence" value="ECO:0007669"/>
    <property type="project" value="UniProtKB-UniRule"/>
</dbReference>
<protein>
    <recommendedName>
        <fullName evidence="4">Peptide methionine sulfoxide reductase MsrA</fullName>
        <shortName evidence="4">Protein-methionine-S-oxide reductase</shortName>
        <ecNumber evidence="4">1.8.4.11</ecNumber>
    </recommendedName>
    <alternativeName>
        <fullName evidence="4">Peptide-methionine (S)-S-oxide reductase</fullName>
        <shortName evidence="4">Peptide Met(O) reductase</shortName>
    </alternativeName>
</protein>
<comment type="caution">
    <text evidence="6">The sequence shown here is derived from an EMBL/GenBank/DDBJ whole genome shotgun (WGS) entry which is preliminary data.</text>
</comment>
<dbReference type="NCBIfam" id="TIGR00401">
    <property type="entry name" value="msrA"/>
    <property type="match status" value="1"/>
</dbReference>
<feature type="active site" evidence="4">
    <location>
        <position position="12"/>
    </location>
</feature>
<evidence type="ECO:0000256" key="4">
    <source>
        <dbReference type="HAMAP-Rule" id="MF_01401"/>
    </source>
</evidence>
<organism evidence="6 7">
    <name type="scientific">Copranaerobaculum intestinale</name>
    <dbReference type="NCBI Taxonomy" id="2692629"/>
    <lineage>
        <taxon>Bacteria</taxon>
        <taxon>Bacillati</taxon>
        <taxon>Bacillota</taxon>
        <taxon>Erysipelotrichia</taxon>
        <taxon>Erysipelotrichales</taxon>
        <taxon>Erysipelotrichaceae</taxon>
        <taxon>Copranaerobaculum</taxon>
    </lineage>
</organism>